<proteinExistence type="predicted"/>
<evidence type="ECO:0000256" key="1">
    <source>
        <dbReference type="SAM" id="MobiDB-lite"/>
    </source>
</evidence>
<feature type="chain" id="PRO_5046689938" evidence="2">
    <location>
        <begin position="16"/>
        <end position="80"/>
    </location>
</feature>
<organism evidence="3 4">
    <name type="scientific">Sphagnum jensenii</name>
    <dbReference type="NCBI Taxonomy" id="128206"/>
    <lineage>
        <taxon>Eukaryota</taxon>
        <taxon>Viridiplantae</taxon>
        <taxon>Streptophyta</taxon>
        <taxon>Embryophyta</taxon>
        <taxon>Bryophyta</taxon>
        <taxon>Sphagnophytina</taxon>
        <taxon>Sphagnopsida</taxon>
        <taxon>Sphagnales</taxon>
        <taxon>Sphagnaceae</taxon>
        <taxon>Sphagnum</taxon>
    </lineage>
</organism>
<feature type="region of interest" description="Disordered" evidence="1">
    <location>
        <begin position="36"/>
        <end position="65"/>
    </location>
</feature>
<dbReference type="Proteomes" id="UP001497522">
    <property type="component" value="Chromosome 11"/>
</dbReference>
<protein>
    <submittedName>
        <fullName evidence="3">Uncharacterized protein</fullName>
    </submittedName>
</protein>
<sequence length="80" mass="8493">MASLASLLLYPAMLACIPATAKHDLLAKVRQAEGKVELSRRMRSSGGDDDDTRDDAAAGPLHTTSLSFPSMHTSFSTTSI</sequence>
<keyword evidence="4" id="KW-1185">Reference proteome</keyword>
<name>A0ABP1AED0_9BRYO</name>
<gene>
    <name evidence="3" type="ORF">CSSPJE1EN2_LOCUS3796</name>
</gene>
<evidence type="ECO:0000256" key="2">
    <source>
        <dbReference type="SAM" id="SignalP"/>
    </source>
</evidence>
<dbReference type="EMBL" id="OZ023712">
    <property type="protein sequence ID" value="CAK9860801.1"/>
    <property type="molecule type" value="Genomic_DNA"/>
</dbReference>
<accession>A0ABP1AED0</accession>
<keyword evidence="2" id="KW-0732">Signal</keyword>
<reference evidence="3" key="1">
    <citation type="submission" date="2024-03" db="EMBL/GenBank/DDBJ databases">
        <authorList>
            <consortium name="ELIXIR-Norway"/>
            <consortium name="Elixir Norway"/>
        </authorList>
    </citation>
    <scope>NUCLEOTIDE SEQUENCE</scope>
</reference>
<evidence type="ECO:0000313" key="4">
    <source>
        <dbReference type="Proteomes" id="UP001497522"/>
    </source>
</evidence>
<evidence type="ECO:0000313" key="3">
    <source>
        <dbReference type="EMBL" id="CAK9860801.1"/>
    </source>
</evidence>
<feature type="signal peptide" evidence="2">
    <location>
        <begin position="1"/>
        <end position="15"/>
    </location>
</feature>